<keyword evidence="2" id="KW-0812">Transmembrane</keyword>
<feature type="compositionally biased region" description="Polar residues" evidence="1">
    <location>
        <begin position="377"/>
        <end position="388"/>
    </location>
</feature>
<name>A0A7J6L785_PERCH</name>
<dbReference type="EMBL" id="JAAPAO010000682">
    <property type="protein sequence ID" value="KAF4655046.1"/>
    <property type="molecule type" value="Genomic_DNA"/>
</dbReference>
<keyword evidence="2" id="KW-1133">Transmembrane helix</keyword>
<feature type="transmembrane region" description="Helical" evidence="2">
    <location>
        <begin position="110"/>
        <end position="130"/>
    </location>
</feature>
<evidence type="ECO:0000256" key="2">
    <source>
        <dbReference type="SAM" id="Phobius"/>
    </source>
</evidence>
<keyword evidence="4" id="KW-1185">Reference proteome</keyword>
<feature type="transmembrane region" description="Helical" evidence="2">
    <location>
        <begin position="235"/>
        <end position="253"/>
    </location>
</feature>
<dbReference type="AlphaFoldDB" id="A0A7J6L785"/>
<proteinExistence type="predicted"/>
<sequence length="802" mass="88688">MVFPLVGALINGATATLNVASGTFGAWAALHSDQHQAEIAQDIQGHSVRLQRSMALREDIRDLRKLEVETVLTSMTVGSIMLGCCFAVFTEGYPPPDAISAWADIWMFNISWSICLTFLSIWLASVYQVCVSKFARALLLEEYRIYLPSENEIRNAGGPSLWDRVKALQALPLEVPVSTGNTPEKTDCEDKNVDEACERLIKSGEVYAETQVNINEHFKEQINRYIPFKEYSDKYLRAGGTALIAAVVCTLGARLDTTEWFRPDVFTLCVFAAPPLFSVLATAFYHARETDSTRPRFGDFVTLTKEKSKKHIRSARELLKAPCGSRSKLQGTESKSVHRTVPAERGKAPLSTRTFKEGQHSSRNPIDRDSGSDDSHPQGSRKSTSSYQPRLDFTEPKSVPLETQGVDGGVFGVTGSIRNVILESPEVDDDSSVVNLGIGCLPLENCAASVPPISSRNRFPLPDESHTDLTTADSLRMPARMRRSTSDLEEGRVPGRYQGSASVGDDRTDAPDRESIAMNYARLRSQTTGAILVPTEPPCSKDSQRVKHTMRHFHKLLWILVVATLVATLIHIIIEAVWDEDSDIARLEEVPLTFPPFFEPISCAFTNGTSFYILSSYRLLRLNWDRNSPKLSDQQVFQLPNAASTMFVTNGSLHILQKDTGEIVRFSDTSTVSAAPANDVSGMTIIGDLAFLWFEVNKHISVLEMTGDKNALAFGQLTYTIGHPCEVIDAADATGSDQSPRLMVLLSCKILILWEISSGTKLTQWHLDENFEFTSIAVTPGAEMALLTASKDFTQKIFRLSL</sequence>
<feature type="transmembrane region" description="Helical" evidence="2">
    <location>
        <begin position="71"/>
        <end position="90"/>
    </location>
</feature>
<feature type="transmembrane region" description="Helical" evidence="2">
    <location>
        <begin position="598"/>
        <end position="620"/>
    </location>
</feature>
<organism evidence="3 4">
    <name type="scientific">Perkinsus chesapeaki</name>
    <name type="common">Clam parasite</name>
    <name type="synonym">Perkinsus andrewsi</name>
    <dbReference type="NCBI Taxonomy" id="330153"/>
    <lineage>
        <taxon>Eukaryota</taxon>
        <taxon>Sar</taxon>
        <taxon>Alveolata</taxon>
        <taxon>Perkinsozoa</taxon>
        <taxon>Perkinsea</taxon>
        <taxon>Perkinsida</taxon>
        <taxon>Perkinsidae</taxon>
        <taxon>Perkinsus</taxon>
    </lineage>
</organism>
<feature type="region of interest" description="Disordered" evidence="1">
    <location>
        <begin position="323"/>
        <end position="405"/>
    </location>
</feature>
<feature type="transmembrane region" description="Helical" evidence="2">
    <location>
        <begin position="265"/>
        <end position="287"/>
    </location>
</feature>
<feature type="transmembrane region" description="Helical" evidence="2">
    <location>
        <begin position="556"/>
        <end position="578"/>
    </location>
</feature>
<feature type="compositionally biased region" description="Basic and acidic residues" evidence="1">
    <location>
        <begin position="484"/>
        <end position="493"/>
    </location>
</feature>
<evidence type="ECO:0000313" key="3">
    <source>
        <dbReference type="EMBL" id="KAF4655046.1"/>
    </source>
</evidence>
<gene>
    <name evidence="3" type="ORF">FOL47_009621</name>
</gene>
<reference evidence="3 4" key="1">
    <citation type="submission" date="2020-04" db="EMBL/GenBank/DDBJ databases">
        <title>Perkinsus chesapeaki whole genome sequence.</title>
        <authorList>
            <person name="Bogema D.R."/>
        </authorList>
    </citation>
    <scope>NUCLEOTIDE SEQUENCE [LARGE SCALE GENOMIC DNA]</scope>
    <source>
        <strain evidence="3">ATCC PRA-425</strain>
    </source>
</reference>
<feature type="compositionally biased region" description="Basic and acidic residues" evidence="1">
    <location>
        <begin position="354"/>
        <end position="376"/>
    </location>
</feature>
<comment type="caution">
    <text evidence="3">The sequence shown here is derived from an EMBL/GenBank/DDBJ whole genome shotgun (WGS) entry which is preliminary data.</text>
</comment>
<accession>A0A7J6L785</accession>
<dbReference type="Proteomes" id="UP000591131">
    <property type="component" value="Unassembled WGS sequence"/>
</dbReference>
<evidence type="ECO:0000313" key="4">
    <source>
        <dbReference type="Proteomes" id="UP000591131"/>
    </source>
</evidence>
<protein>
    <submittedName>
        <fullName evidence="3">Uncharacterized protein</fullName>
    </submittedName>
</protein>
<dbReference type="OrthoDB" id="273181at2759"/>
<feature type="region of interest" description="Disordered" evidence="1">
    <location>
        <begin position="482"/>
        <end position="511"/>
    </location>
</feature>
<evidence type="ECO:0000256" key="1">
    <source>
        <dbReference type="SAM" id="MobiDB-lite"/>
    </source>
</evidence>
<feature type="region of interest" description="Disordered" evidence="1">
    <location>
        <begin position="457"/>
        <end position="476"/>
    </location>
</feature>
<keyword evidence="2" id="KW-0472">Membrane</keyword>